<gene>
    <name evidence="1" type="ORF">SCALOS_LOCUS2006</name>
</gene>
<keyword evidence="2" id="KW-1185">Reference proteome</keyword>
<evidence type="ECO:0000313" key="2">
    <source>
        <dbReference type="Proteomes" id="UP000789860"/>
    </source>
</evidence>
<proteinExistence type="predicted"/>
<sequence length="106" mass="12030">RFISSFGSFSSIWLILGWVGFGSFLDPETYFVPDFYLVLEVSSFSIPVTFVIVKLLGAIILVLALGSKFFSIYRYYDTQLFTEVEGINKNSNLISKIFGLHNLILQ</sequence>
<dbReference type="EMBL" id="CAJVPM010001629">
    <property type="protein sequence ID" value="CAG8470495.1"/>
    <property type="molecule type" value="Genomic_DNA"/>
</dbReference>
<organism evidence="1 2">
    <name type="scientific">Scutellospora calospora</name>
    <dbReference type="NCBI Taxonomy" id="85575"/>
    <lineage>
        <taxon>Eukaryota</taxon>
        <taxon>Fungi</taxon>
        <taxon>Fungi incertae sedis</taxon>
        <taxon>Mucoromycota</taxon>
        <taxon>Glomeromycotina</taxon>
        <taxon>Glomeromycetes</taxon>
        <taxon>Diversisporales</taxon>
        <taxon>Gigasporaceae</taxon>
        <taxon>Scutellospora</taxon>
    </lineage>
</organism>
<comment type="caution">
    <text evidence="1">The sequence shown here is derived from an EMBL/GenBank/DDBJ whole genome shotgun (WGS) entry which is preliminary data.</text>
</comment>
<accession>A0ACA9KFE8</accession>
<dbReference type="Proteomes" id="UP000789860">
    <property type="component" value="Unassembled WGS sequence"/>
</dbReference>
<name>A0ACA9KFE8_9GLOM</name>
<reference evidence="1" key="1">
    <citation type="submission" date="2021-06" db="EMBL/GenBank/DDBJ databases">
        <authorList>
            <person name="Kallberg Y."/>
            <person name="Tangrot J."/>
            <person name="Rosling A."/>
        </authorList>
    </citation>
    <scope>NUCLEOTIDE SEQUENCE</scope>
    <source>
        <strain evidence="1">AU212A</strain>
    </source>
</reference>
<protein>
    <submittedName>
        <fullName evidence="1">1157_t:CDS:1</fullName>
    </submittedName>
</protein>
<evidence type="ECO:0000313" key="1">
    <source>
        <dbReference type="EMBL" id="CAG8470495.1"/>
    </source>
</evidence>
<feature type="non-terminal residue" evidence="1">
    <location>
        <position position="1"/>
    </location>
</feature>